<feature type="repeat" description="TPR" evidence="3">
    <location>
        <begin position="551"/>
        <end position="584"/>
    </location>
</feature>
<dbReference type="InterPro" id="IPR003540">
    <property type="entry name" value="ADP-ribosyltransferase"/>
</dbReference>
<dbReference type="Pfam" id="PF13374">
    <property type="entry name" value="TPR_10"/>
    <property type="match status" value="3"/>
</dbReference>
<feature type="repeat" description="TPR" evidence="3">
    <location>
        <begin position="677"/>
        <end position="710"/>
    </location>
</feature>
<keyword evidence="1" id="KW-0677">Repeat</keyword>
<keyword evidence="2 3" id="KW-0802">TPR repeat</keyword>
<feature type="repeat" description="TPR" evidence="3">
    <location>
        <begin position="761"/>
        <end position="794"/>
    </location>
</feature>
<evidence type="ECO:0000256" key="1">
    <source>
        <dbReference type="ARBA" id="ARBA00022737"/>
    </source>
</evidence>
<evidence type="ECO:0000256" key="2">
    <source>
        <dbReference type="ARBA" id="ARBA00022803"/>
    </source>
</evidence>
<feature type="repeat" description="TPR" evidence="3">
    <location>
        <begin position="635"/>
        <end position="668"/>
    </location>
</feature>
<feature type="repeat" description="TPR" evidence="3">
    <location>
        <begin position="509"/>
        <end position="542"/>
    </location>
</feature>
<dbReference type="Proteomes" id="UP000663868">
    <property type="component" value="Unassembled WGS sequence"/>
</dbReference>
<gene>
    <name evidence="5" type="ORF">KXQ929_LOCUS38285</name>
</gene>
<accession>A0A819ZFH3</accession>
<feature type="repeat" description="TPR" evidence="3">
    <location>
        <begin position="929"/>
        <end position="962"/>
    </location>
</feature>
<dbReference type="SUPFAM" id="SSF81901">
    <property type="entry name" value="HCP-like"/>
    <property type="match status" value="1"/>
</dbReference>
<dbReference type="EMBL" id="CAJOBB010006734">
    <property type="protein sequence ID" value="CAF4169172.1"/>
    <property type="molecule type" value="Genomic_DNA"/>
</dbReference>
<dbReference type="InterPro" id="IPR019734">
    <property type="entry name" value="TPR_rpt"/>
</dbReference>
<feature type="repeat" description="TPR" evidence="3">
    <location>
        <begin position="719"/>
        <end position="752"/>
    </location>
</feature>
<dbReference type="Gene3D" id="1.25.40.10">
    <property type="entry name" value="Tetratricopeptide repeat domain"/>
    <property type="match status" value="4"/>
</dbReference>
<dbReference type="SUPFAM" id="SSF56399">
    <property type="entry name" value="ADP-ribosylation"/>
    <property type="match status" value="1"/>
</dbReference>
<dbReference type="Gene3D" id="3.90.176.10">
    <property type="entry name" value="Toxin ADP-ribosyltransferase, Chain A, domain 1"/>
    <property type="match status" value="1"/>
</dbReference>
<evidence type="ECO:0000259" key="4">
    <source>
        <dbReference type="Pfam" id="PF03496"/>
    </source>
</evidence>
<feature type="repeat" description="TPR" evidence="3">
    <location>
        <begin position="803"/>
        <end position="836"/>
    </location>
</feature>
<reference evidence="5" key="1">
    <citation type="submission" date="2021-02" db="EMBL/GenBank/DDBJ databases">
        <authorList>
            <person name="Nowell W R."/>
        </authorList>
    </citation>
    <scope>NUCLEOTIDE SEQUENCE</scope>
</reference>
<proteinExistence type="predicted"/>
<dbReference type="SUPFAM" id="SSF48452">
    <property type="entry name" value="TPR-like"/>
    <property type="match status" value="2"/>
</dbReference>
<comment type="caution">
    <text evidence="5">The sequence shown here is derived from an EMBL/GenBank/DDBJ whole genome shotgun (WGS) entry which is preliminary data.</text>
</comment>
<evidence type="ECO:0000313" key="6">
    <source>
        <dbReference type="Proteomes" id="UP000663868"/>
    </source>
</evidence>
<dbReference type="InterPro" id="IPR011990">
    <property type="entry name" value="TPR-like_helical_dom_sf"/>
</dbReference>
<dbReference type="PANTHER" id="PTHR45641:SF1">
    <property type="entry name" value="AAA+ ATPASE DOMAIN-CONTAINING PROTEIN"/>
    <property type="match status" value="1"/>
</dbReference>
<name>A0A819ZFH3_9BILA</name>
<dbReference type="PROSITE" id="PS50005">
    <property type="entry name" value="TPR"/>
    <property type="match status" value="13"/>
</dbReference>
<dbReference type="Pfam" id="PF13424">
    <property type="entry name" value="TPR_12"/>
    <property type="match status" value="5"/>
</dbReference>
<protein>
    <recommendedName>
        <fullName evidence="4">ADP ribosyltransferase domain-containing protein</fullName>
    </recommendedName>
</protein>
<sequence>MGNNCTSITSVQTNTQASAKQVSNFSKDALVNRRINMQRMQNVLLIWLDNNINDNNADFNNSIKQLKCVVNNVNSFTDGEQCLEFIQTTTYNKVCMIVSDSLGKHVVPLVHDLSQVDTIFILCNNQEWHKQWIEEWPKIKGVFIEMTSICAALKQTAHQCEQNAISISFVAPNKKLDQLDPSFMYTQILKEILLAIDFEDNHVKEFITYCRDAFIENQYELDNVTKLERNYHDQTPIWWYTCQYFLYSMLNQALRLMDVDIIIRMGFFINDLHRDIQRLHSEQFDDHPSGKTFTVYRGQCLSKEDFTEMTKTKGGLLSFNNFLSTSKDRDVSLLFAPQAATNPDSVGILFVISINPTDSTTPFAYVSDISHFHTEDEVLFSMHTVFRIGDIQPMDGNNHLYQVNLTLTDDNDQDLRYLSDQIRQETFPDEHGWYRLGLLLIRMAQFTKAREIYEVLLHQPTNESNKANIYHQLGRTKYNQGEYQEALSYYEKALTIRQQSLPSNHPDLAMSYNNIGVVFEDIGDYPKALSSHEKALSIREQSLPPNHPDLGTTYNNFGGVYDSMGDYPKALLSHEKALAIRQQSLPPNHPDLAASYSNIGLVHCHKRDYSKGLPFFEKALAIRQESLSSNDYDLSTYYDNIASVYYSMSDYAKALSYYEKTLVIEEQSLPSNHPDLATSYYNIGDVYDNMSDYPKALSFHEKALSIREQSLPSNHPDLGVSYNNIGRIHCNKGDFPKALSYYEKDLAVQQRSLPSDHLDLAASYTSIGLVHYNMSEYAKALLSHENALAIRQQSLPPNHPDLAASYTNIGLVHCSMSDFPKALSYYENARAIQEQSLPSNHPDLAMSYNNIGLVYVNMNAYPNALLSHEKALAIRQQVLPSNLPDLATSYYNIGDVYYNMNDYPKALSYYEKDLAIGQQSLPPNHPDVAVSYNNIGLVYANMNDYPNALSNYEKALTIQQQSLSSNHPDLGACYNNIGMVYENMDNYLKACSFYESAVQIGQQSLPTNHPHLQIYIKSLERMKNKL</sequence>
<dbReference type="GO" id="GO:0005576">
    <property type="term" value="C:extracellular region"/>
    <property type="evidence" value="ECO:0007669"/>
    <property type="project" value="InterPro"/>
</dbReference>
<feature type="repeat" description="TPR" evidence="3">
    <location>
        <begin position="845"/>
        <end position="878"/>
    </location>
</feature>
<organism evidence="5 6">
    <name type="scientific">Adineta steineri</name>
    <dbReference type="NCBI Taxonomy" id="433720"/>
    <lineage>
        <taxon>Eukaryota</taxon>
        <taxon>Metazoa</taxon>
        <taxon>Spiralia</taxon>
        <taxon>Gnathifera</taxon>
        <taxon>Rotifera</taxon>
        <taxon>Eurotatoria</taxon>
        <taxon>Bdelloidea</taxon>
        <taxon>Adinetida</taxon>
        <taxon>Adinetidae</taxon>
        <taxon>Adineta</taxon>
    </lineage>
</organism>
<feature type="repeat" description="TPR" evidence="3">
    <location>
        <begin position="971"/>
        <end position="1004"/>
    </location>
</feature>
<dbReference type="SMART" id="SM00028">
    <property type="entry name" value="TPR"/>
    <property type="match status" value="14"/>
</dbReference>
<feature type="repeat" description="TPR" evidence="3">
    <location>
        <begin position="887"/>
        <end position="920"/>
    </location>
</feature>
<feature type="repeat" description="TPR" evidence="3">
    <location>
        <begin position="467"/>
        <end position="500"/>
    </location>
</feature>
<dbReference type="AlphaFoldDB" id="A0A819ZFH3"/>
<evidence type="ECO:0000256" key="3">
    <source>
        <dbReference type="PROSITE-ProRule" id="PRU00339"/>
    </source>
</evidence>
<evidence type="ECO:0000313" key="5">
    <source>
        <dbReference type="EMBL" id="CAF4169172.1"/>
    </source>
</evidence>
<dbReference type="PANTHER" id="PTHR45641">
    <property type="entry name" value="TETRATRICOPEPTIDE REPEAT PROTEIN (AFU_ORTHOLOGUE AFUA_6G03870)"/>
    <property type="match status" value="1"/>
</dbReference>
<dbReference type="PROSITE" id="PS51996">
    <property type="entry name" value="TR_MART"/>
    <property type="match status" value="1"/>
</dbReference>
<dbReference type="PROSITE" id="PS50293">
    <property type="entry name" value="TPR_REGION"/>
    <property type="match status" value="4"/>
</dbReference>
<feature type="domain" description="ADP ribosyltransferase" evidence="4">
    <location>
        <begin position="240"/>
        <end position="401"/>
    </location>
</feature>
<feature type="repeat" description="TPR" evidence="3">
    <location>
        <begin position="593"/>
        <end position="626"/>
    </location>
</feature>
<dbReference type="Pfam" id="PF03496">
    <property type="entry name" value="ADPrib_exo_Tox"/>
    <property type="match status" value="1"/>
</dbReference>